<comment type="caution">
    <text evidence="9">The sequence shown here is derived from an EMBL/GenBank/DDBJ whole genome shotgun (WGS) entry which is preliminary data.</text>
</comment>
<evidence type="ECO:0000256" key="6">
    <source>
        <dbReference type="ARBA" id="ARBA00023136"/>
    </source>
</evidence>
<feature type="transmembrane region" description="Helical" evidence="7">
    <location>
        <begin position="320"/>
        <end position="344"/>
    </location>
</feature>
<feature type="transmembrane region" description="Helical" evidence="7">
    <location>
        <begin position="157"/>
        <end position="185"/>
    </location>
</feature>
<keyword evidence="6 7" id="KW-0472">Membrane</keyword>
<sequence>MKTEGVTLKSSEKLGFIGSLATMLSAGIPILEVVNSLREDAKGGQKKILDALLEDLMQGKHVHQTLFRFPQVFDKVTVNVIKASEEAGTLDITLRDLKQTIQKEIEFTDKVRSALLYPTFIIVVFGLVLLMILTVVVPKISGVFLRLRVELPLPTRILIFLSDLLVKHTIPAIAVLAGVVVLLYFFYKRQRALLFEFLFSLPLISTLVEQIDITRFARSLHLLLSSGLPITAALELTKDVVVKRKTSRIIANSREMVFAGKSLSEGFRAAKGYIPSIMIKLMEAGEKTGSLDKSMQDISEYFDYQVTNTLKTLTALMEPVLLVFVGVAVGGMMLAIISPIYGLIGSVGVR</sequence>
<evidence type="ECO:0000313" key="10">
    <source>
        <dbReference type="Proteomes" id="UP000176450"/>
    </source>
</evidence>
<gene>
    <name evidence="9" type="ORF">A3A63_02180</name>
</gene>
<evidence type="ECO:0000259" key="8">
    <source>
        <dbReference type="Pfam" id="PF00482"/>
    </source>
</evidence>
<dbReference type="PANTHER" id="PTHR30012">
    <property type="entry name" value="GENERAL SECRETION PATHWAY PROTEIN"/>
    <property type="match status" value="1"/>
</dbReference>
<protein>
    <recommendedName>
        <fullName evidence="8">Type II secretion system protein GspF domain-containing protein</fullName>
    </recommendedName>
</protein>
<feature type="domain" description="Type II secretion system protein GspF" evidence="8">
    <location>
        <begin position="16"/>
        <end position="138"/>
    </location>
</feature>
<evidence type="ECO:0000256" key="3">
    <source>
        <dbReference type="ARBA" id="ARBA00022475"/>
    </source>
</evidence>
<keyword evidence="5 7" id="KW-1133">Transmembrane helix</keyword>
<dbReference type="PANTHER" id="PTHR30012:SF0">
    <property type="entry name" value="TYPE II SECRETION SYSTEM PROTEIN F-RELATED"/>
    <property type="match status" value="1"/>
</dbReference>
<dbReference type="Pfam" id="PF00482">
    <property type="entry name" value="T2SSF"/>
    <property type="match status" value="2"/>
</dbReference>
<feature type="transmembrane region" description="Helical" evidence="7">
    <location>
        <begin position="16"/>
        <end position="37"/>
    </location>
</feature>
<evidence type="ECO:0000256" key="7">
    <source>
        <dbReference type="SAM" id="Phobius"/>
    </source>
</evidence>
<dbReference type="Gene3D" id="1.20.81.30">
    <property type="entry name" value="Type II secretion system (T2SS), domain F"/>
    <property type="match status" value="2"/>
</dbReference>
<keyword evidence="4 7" id="KW-0812">Transmembrane</keyword>
<evidence type="ECO:0000256" key="1">
    <source>
        <dbReference type="ARBA" id="ARBA00004651"/>
    </source>
</evidence>
<reference evidence="9 10" key="1">
    <citation type="journal article" date="2016" name="Nat. Commun.">
        <title>Thousands of microbial genomes shed light on interconnected biogeochemical processes in an aquifer system.</title>
        <authorList>
            <person name="Anantharaman K."/>
            <person name="Brown C.T."/>
            <person name="Hug L.A."/>
            <person name="Sharon I."/>
            <person name="Castelle C.J."/>
            <person name="Probst A.J."/>
            <person name="Thomas B.C."/>
            <person name="Singh A."/>
            <person name="Wilkins M.J."/>
            <person name="Karaoz U."/>
            <person name="Brodie E.L."/>
            <person name="Williams K.H."/>
            <person name="Hubbard S.S."/>
            <person name="Banfield J.F."/>
        </authorList>
    </citation>
    <scope>NUCLEOTIDE SEQUENCE [LARGE SCALE GENOMIC DNA]</scope>
</reference>
<proteinExistence type="inferred from homology"/>
<dbReference type="Proteomes" id="UP000176450">
    <property type="component" value="Unassembled WGS sequence"/>
</dbReference>
<dbReference type="InterPro" id="IPR003004">
    <property type="entry name" value="GspF/PilC"/>
</dbReference>
<dbReference type="InterPro" id="IPR042094">
    <property type="entry name" value="T2SS_GspF_sf"/>
</dbReference>
<dbReference type="GO" id="GO:0005886">
    <property type="term" value="C:plasma membrane"/>
    <property type="evidence" value="ECO:0007669"/>
    <property type="project" value="UniProtKB-SubCell"/>
</dbReference>
<dbReference type="AlphaFoldDB" id="A0A1F6B1Y7"/>
<feature type="transmembrane region" description="Helical" evidence="7">
    <location>
        <begin position="115"/>
        <end position="137"/>
    </location>
</feature>
<evidence type="ECO:0000256" key="4">
    <source>
        <dbReference type="ARBA" id="ARBA00022692"/>
    </source>
</evidence>
<name>A0A1F6B1Y7_9BACT</name>
<dbReference type="EMBL" id="MFJX01000032">
    <property type="protein sequence ID" value="OGG30547.1"/>
    <property type="molecule type" value="Genomic_DNA"/>
</dbReference>
<feature type="domain" description="Type II secretion system protein GspF" evidence="8">
    <location>
        <begin position="216"/>
        <end position="339"/>
    </location>
</feature>
<evidence type="ECO:0000256" key="2">
    <source>
        <dbReference type="ARBA" id="ARBA00005745"/>
    </source>
</evidence>
<dbReference type="PRINTS" id="PR00812">
    <property type="entry name" value="BCTERIALGSPF"/>
</dbReference>
<comment type="subcellular location">
    <subcellularLocation>
        <location evidence="1">Cell membrane</location>
        <topology evidence="1">Multi-pass membrane protein</topology>
    </subcellularLocation>
</comment>
<evidence type="ECO:0000256" key="5">
    <source>
        <dbReference type="ARBA" id="ARBA00022989"/>
    </source>
</evidence>
<organism evidence="9 10">
    <name type="scientific">Candidatus Gottesmanbacteria bacterium RIFCSPLOWO2_01_FULL_46_9</name>
    <dbReference type="NCBI Taxonomy" id="1798394"/>
    <lineage>
        <taxon>Bacteria</taxon>
        <taxon>Candidatus Gottesmaniibacteriota</taxon>
    </lineage>
</organism>
<accession>A0A1F6B1Y7</accession>
<evidence type="ECO:0000313" key="9">
    <source>
        <dbReference type="EMBL" id="OGG30547.1"/>
    </source>
</evidence>
<keyword evidence="3" id="KW-1003">Cell membrane</keyword>
<comment type="similarity">
    <text evidence="2">Belongs to the GSP F family.</text>
</comment>
<dbReference type="InterPro" id="IPR018076">
    <property type="entry name" value="T2SS_GspF_dom"/>
</dbReference>